<reference evidence="2 3" key="1">
    <citation type="journal article" date="2011" name="Stand. Genomic Sci.">
        <title>Complete genome sequence of Deinococcus maricopensis type strain (LB-34).</title>
        <authorList>
            <person name="Pukall R."/>
            <person name="Zeytun A."/>
            <person name="Lucas S."/>
            <person name="Lapidus A."/>
            <person name="Hammon N."/>
            <person name="Deshpande S."/>
            <person name="Nolan M."/>
            <person name="Cheng J.F."/>
            <person name="Pitluck S."/>
            <person name="Liolios K."/>
            <person name="Pagani I."/>
            <person name="Mikhailova N."/>
            <person name="Ivanova N."/>
            <person name="Mavromatis K."/>
            <person name="Pati A."/>
            <person name="Tapia R."/>
            <person name="Han C."/>
            <person name="Goodwin L."/>
            <person name="Chen A."/>
            <person name="Palaniappan K."/>
            <person name="Land M."/>
            <person name="Hauser L."/>
            <person name="Chang Y.J."/>
            <person name="Jeffries C.D."/>
            <person name="Brambilla E.M."/>
            <person name="Rohde M."/>
            <person name="Goker M."/>
            <person name="Detter J.C."/>
            <person name="Woyke T."/>
            <person name="Bristow J."/>
            <person name="Eisen J.A."/>
            <person name="Markowitz V."/>
            <person name="Hugenholtz P."/>
            <person name="Kyrpides N.C."/>
            <person name="Klenk H.P."/>
        </authorList>
    </citation>
    <scope>NUCLEOTIDE SEQUENCE [LARGE SCALE GENOMIC DNA]</scope>
    <source>
        <strain evidence="3">DSM 21211 / LMG 22137 / NRRL B-23946 / LB-34</strain>
    </source>
</reference>
<feature type="compositionally biased region" description="Polar residues" evidence="1">
    <location>
        <begin position="1"/>
        <end position="15"/>
    </location>
</feature>
<name>E8UAE7_DEIML</name>
<feature type="region of interest" description="Disordered" evidence="1">
    <location>
        <begin position="1"/>
        <end position="75"/>
    </location>
</feature>
<dbReference type="Proteomes" id="UP000008635">
    <property type="component" value="Chromosome"/>
</dbReference>
<organism evidence="2 3">
    <name type="scientific">Deinococcus maricopensis (strain DSM 21211 / LMG 22137 / NRRL B-23946 / LB-34)</name>
    <dbReference type="NCBI Taxonomy" id="709986"/>
    <lineage>
        <taxon>Bacteria</taxon>
        <taxon>Thermotogati</taxon>
        <taxon>Deinococcota</taxon>
        <taxon>Deinococci</taxon>
        <taxon>Deinococcales</taxon>
        <taxon>Deinococcaceae</taxon>
        <taxon>Deinococcus</taxon>
    </lineage>
</organism>
<reference evidence="3" key="2">
    <citation type="submission" date="2011-01" db="EMBL/GenBank/DDBJ databases">
        <title>The complete genome of Deinococcus maricopensis DSM 21211.</title>
        <authorList>
            <consortium name="US DOE Joint Genome Institute (JGI-PGF)"/>
            <person name="Lucas S."/>
            <person name="Copeland A."/>
            <person name="Lapidus A."/>
            <person name="Goodwin L."/>
            <person name="Pitluck S."/>
            <person name="Kyrpides N."/>
            <person name="Mavromatis K."/>
            <person name="Pagani I."/>
            <person name="Ivanova N."/>
            <person name="Ovchinnikova G."/>
            <person name="Zeytun A."/>
            <person name="Detter J.C."/>
            <person name="Han C."/>
            <person name="Land M."/>
            <person name="Hauser L."/>
            <person name="Markowitz V."/>
            <person name="Cheng J.-F."/>
            <person name="Hugenholtz P."/>
            <person name="Woyke T."/>
            <person name="Wu D."/>
            <person name="Pukall R."/>
            <person name="Gehrich-Schroeter G."/>
            <person name="Brambilla E."/>
            <person name="Klenk H.-P."/>
            <person name="Eisen J.A."/>
        </authorList>
    </citation>
    <scope>NUCLEOTIDE SEQUENCE [LARGE SCALE GENOMIC DNA]</scope>
    <source>
        <strain evidence="3">DSM 21211 / LMG 22137 / NRRL B-23946 / LB-34</strain>
    </source>
</reference>
<dbReference type="KEGG" id="dmr:Deima_2398"/>
<protein>
    <submittedName>
        <fullName evidence="2">Uncharacterized protein</fullName>
    </submittedName>
</protein>
<gene>
    <name evidence="2" type="ordered locus">Deima_2398</name>
</gene>
<dbReference type="AlphaFoldDB" id="E8UAE7"/>
<evidence type="ECO:0000313" key="2">
    <source>
        <dbReference type="EMBL" id="ADV68036.1"/>
    </source>
</evidence>
<dbReference type="EMBL" id="CP002454">
    <property type="protein sequence ID" value="ADV68036.1"/>
    <property type="molecule type" value="Genomic_DNA"/>
</dbReference>
<accession>E8UAE7</accession>
<sequence>MDSDPAQNAHPTAKTTPRGPLRNPAQHHAPLRGHITPSPAALTPPPPQFRVRTCGGNDATSNDNRSTSDDASSTA</sequence>
<feature type="compositionally biased region" description="Polar residues" evidence="1">
    <location>
        <begin position="58"/>
        <end position="75"/>
    </location>
</feature>
<keyword evidence="3" id="KW-1185">Reference proteome</keyword>
<evidence type="ECO:0000256" key="1">
    <source>
        <dbReference type="SAM" id="MobiDB-lite"/>
    </source>
</evidence>
<evidence type="ECO:0000313" key="3">
    <source>
        <dbReference type="Proteomes" id="UP000008635"/>
    </source>
</evidence>
<proteinExistence type="predicted"/>
<dbReference type="HOGENOM" id="CLU_2665045_0_0_0"/>